<reference evidence="1" key="1">
    <citation type="submission" date="2022-08" db="UniProtKB">
        <authorList>
            <consortium name="EnsemblMetazoa"/>
        </authorList>
    </citation>
    <scope>IDENTIFICATION</scope>
    <source>
        <strain evidence="1">Dongola</strain>
    </source>
</reference>
<accession>A0A182IFF5</accession>
<dbReference type="EMBL" id="APCN01004427">
    <property type="status" value="NOT_ANNOTATED_CDS"/>
    <property type="molecule type" value="Genomic_DNA"/>
</dbReference>
<dbReference type="EMBL" id="APCN01004428">
    <property type="status" value="NOT_ANNOTATED_CDS"/>
    <property type="molecule type" value="Genomic_DNA"/>
</dbReference>
<dbReference type="AlphaFoldDB" id="A0A182IFF5"/>
<organism evidence="1 2">
    <name type="scientific">Anopheles arabiensis</name>
    <name type="common">Mosquito</name>
    <dbReference type="NCBI Taxonomy" id="7173"/>
    <lineage>
        <taxon>Eukaryota</taxon>
        <taxon>Metazoa</taxon>
        <taxon>Ecdysozoa</taxon>
        <taxon>Arthropoda</taxon>
        <taxon>Hexapoda</taxon>
        <taxon>Insecta</taxon>
        <taxon>Pterygota</taxon>
        <taxon>Neoptera</taxon>
        <taxon>Endopterygota</taxon>
        <taxon>Diptera</taxon>
        <taxon>Nematocera</taxon>
        <taxon>Culicoidea</taxon>
        <taxon>Culicidae</taxon>
        <taxon>Anophelinae</taxon>
        <taxon>Anopheles</taxon>
    </lineage>
</organism>
<protein>
    <submittedName>
        <fullName evidence="1">Uncharacterized protein</fullName>
    </submittedName>
</protein>
<dbReference type="Proteomes" id="UP000075840">
    <property type="component" value="Unassembled WGS sequence"/>
</dbReference>
<evidence type="ECO:0000313" key="2">
    <source>
        <dbReference type="Proteomes" id="UP000075840"/>
    </source>
</evidence>
<proteinExistence type="predicted"/>
<sequence>MRQPPWAPDTSLPFHHTIFEPALTCFSVCVSVCECG</sequence>
<name>A0A182IFF5_ANOAR</name>
<dbReference type="VEuPathDB" id="VectorBase:AARA014223"/>
<dbReference type="EnsemblMetazoa" id="AARA014223-RA">
    <property type="protein sequence ID" value="AARA014223-PA"/>
    <property type="gene ID" value="AARA014223"/>
</dbReference>
<keyword evidence="2" id="KW-1185">Reference proteome</keyword>
<evidence type="ECO:0000313" key="1">
    <source>
        <dbReference type="EnsemblMetazoa" id="AARA014223-PA"/>
    </source>
</evidence>